<dbReference type="Proteomes" id="UP000272942">
    <property type="component" value="Unassembled WGS sequence"/>
</dbReference>
<dbReference type="AlphaFoldDB" id="A0A183BAU7"/>
<organism evidence="3">
    <name type="scientific">Echinostoma caproni</name>
    <dbReference type="NCBI Taxonomy" id="27848"/>
    <lineage>
        <taxon>Eukaryota</taxon>
        <taxon>Metazoa</taxon>
        <taxon>Spiralia</taxon>
        <taxon>Lophotrochozoa</taxon>
        <taxon>Platyhelminthes</taxon>
        <taxon>Trematoda</taxon>
        <taxon>Digenea</taxon>
        <taxon>Plagiorchiida</taxon>
        <taxon>Echinostomata</taxon>
        <taxon>Echinostomatoidea</taxon>
        <taxon>Echinostomatidae</taxon>
        <taxon>Echinostoma</taxon>
    </lineage>
</organism>
<accession>A0A183BAU7</accession>
<evidence type="ECO:0000313" key="1">
    <source>
        <dbReference type="EMBL" id="VDP93604.1"/>
    </source>
</evidence>
<dbReference type="WBParaSite" id="ECPE_0001637501-mRNA-1">
    <property type="protein sequence ID" value="ECPE_0001637501-mRNA-1"/>
    <property type="gene ID" value="ECPE_0001637501"/>
</dbReference>
<protein>
    <submittedName>
        <fullName evidence="3">Reverse transcriptase domain-containing protein</fullName>
    </submittedName>
</protein>
<gene>
    <name evidence="1" type="ORF">ECPE_LOCUS16332</name>
</gene>
<evidence type="ECO:0000313" key="2">
    <source>
        <dbReference type="Proteomes" id="UP000272942"/>
    </source>
</evidence>
<dbReference type="EMBL" id="UZAN01063867">
    <property type="protein sequence ID" value="VDP93604.1"/>
    <property type="molecule type" value="Genomic_DNA"/>
</dbReference>
<keyword evidence="2" id="KW-1185">Reference proteome</keyword>
<sequence length="83" mass="9168">MESIVADSLIEHLEKHNVLSPSQSGFRQKRFRATTSLIAREKWTKAGVDGNAVNVTYLDFSEAFNQVNHDIMGGDSIITVFGA</sequence>
<reference evidence="3" key="1">
    <citation type="submission" date="2016-06" db="UniProtKB">
        <authorList>
            <consortium name="WormBaseParasite"/>
        </authorList>
    </citation>
    <scope>IDENTIFICATION</scope>
</reference>
<dbReference type="OrthoDB" id="6138379at2759"/>
<reference evidence="1 2" key="2">
    <citation type="submission" date="2018-11" db="EMBL/GenBank/DDBJ databases">
        <authorList>
            <consortium name="Pathogen Informatics"/>
        </authorList>
    </citation>
    <scope>NUCLEOTIDE SEQUENCE [LARGE SCALE GENOMIC DNA]</scope>
    <source>
        <strain evidence="1 2">Egypt</strain>
    </source>
</reference>
<evidence type="ECO:0000313" key="3">
    <source>
        <dbReference type="WBParaSite" id="ECPE_0001637501-mRNA-1"/>
    </source>
</evidence>
<proteinExistence type="predicted"/>
<name>A0A183BAU7_9TREM</name>